<dbReference type="Pfam" id="PF01261">
    <property type="entry name" value="AP_endonuc_2"/>
    <property type="match status" value="1"/>
</dbReference>
<keyword evidence="5" id="KW-1185">Reference proteome</keyword>
<keyword evidence="4" id="KW-0413">Isomerase</keyword>
<dbReference type="InterPro" id="IPR013022">
    <property type="entry name" value="Xyl_isomerase-like_TIM-brl"/>
</dbReference>
<sequence length="436" mass="45206">MLLSYCTNVHPAEDLDGVVDQLARYAGPVREAAGLDVLGVGLWLPASLAHRLSASPRAAEDMARLRAALDEHGLQVHTLNAFPYGGFHDDVVKLAVYSPTWADAERLAYTLECAEVLAALLPDGVDGSISTLPLAWREPDGVAWSPAQDAAATRAFEDLSAGLRDLAARTGKVVRVAVEPEPGCVLDTVEDVVTWLEARLAPDGPAREQVGGGIDPAFVGVCLDTCHLAVSFADPAAAVERITGAGLRVVKVQASAALHLAEPSAPGARDAVGQFVEKRYIHQVRELAPSGDVLPVDDLPDALGAGEPPGLPGEGPWRVHFHVPLHHEPAPPLAATTDVLRAAVAAVRAAPHGDEAHLDVETYTWAVLPPGSPAFPVPSPAGDAVGGGGVEPLVAGIAAELRWATEHLLGPDDDPAPARPAAPATLTTPLTSGVLA</sequence>
<dbReference type="InterPro" id="IPR036237">
    <property type="entry name" value="Xyl_isomerase-like_sf"/>
</dbReference>
<dbReference type="InterPro" id="IPR018246">
    <property type="entry name" value="AP_endonuc_F2_Zn_BS"/>
</dbReference>
<comment type="caution">
    <text evidence="4">The sequence shown here is derived from an EMBL/GenBank/DDBJ whole genome shotgun (WGS) entry which is preliminary data.</text>
</comment>
<dbReference type="PROSITE" id="PS00730">
    <property type="entry name" value="AP_NUCLEASE_F2_2"/>
    <property type="match status" value="1"/>
</dbReference>
<dbReference type="RefSeq" id="WP_205307769.1">
    <property type="nucleotide sequence ID" value="NZ_BAAAVF010000013.1"/>
</dbReference>
<evidence type="ECO:0000256" key="2">
    <source>
        <dbReference type="SAM" id="MobiDB-lite"/>
    </source>
</evidence>
<dbReference type="GO" id="GO:0016853">
    <property type="term" value="F:isomerase activity"/>
    <property type="evidence" value="ECO:0007669"/>
    <property type="project" value="UniProtKB-KW"/>
</dbReference>
<dbReference type="SUPFAM" id="SSF51658">
    <property type="entry name" value="Xylose isomerase-like"/>
    <property type="match status" value="1"/>
</dbReference>
<evidence type="ECO:0000313" key="4">
    <source>
        <dbReference type="EMBL" id="MBM7479919.1"/>
    </source>
</evidence>
<evidence type="ECO:0000313" key="5">
    <source>
        <dbReference type="Proteomes" id="UP000698059"/>
    </source>
</evidence>
<gene>
    <name evidence="4" type="ORF">JOD49_002839</name>
</gene>
<organism evidence="4 5">
    <name type="scientific">Oerskovia jenensis</name>
    <dbReference type="NCBI Taxonomy" id="162169"/>
    <lineage>
        <taxon>Bacteria</taxon>
        <taxon>Bacillati</taxon>
        <taxon>Actinomycetota</taxon>
        <taxon>Actinomycetes</taxon>
        <taxon>Micrococcales</taxon>
        <taxon>Cellulomonadaceae</taxon>
        <taxon>Oerskovia</taxon>
    </lineage>
</organism>
<protein>
    <submittedName>
        <fullName evidence="4">Sugar phosphate isomerase/epimerase</fullName>
    </submittedName>
</protein>
<keyword evidence="1" id="KW-0119">Carbohydrate metabolism</keyword>
<feature type="compositionally biased region" description="Low complexity" evidence="2">
    <location>
        <begin position="419"/>
        <end position="436"/>
    </location>
</feature>
<dbReference type="Gene3D" id="3.20.20.150">
    <property type="entry name" value="Divalent-metal-dependent TIM barrel enzymes"/>
    <property type="match status" value="1"/>
</dbReference>
<feature type="domain" description="Xylose isomerase-like TIM barrel" evidence="3">
    <location>
        <begin position="32"/>
        <end position="250"/>
    </location>
</feature>
<name>A0ABS2LHM6_9CELL</name>
<dbReference type="Proteomes" id="UP000698059">
    <property type="component" value="Unassembled WGS sequence"/>
</dbReference>
<evidence type="ECO:0000259" key="3">
    <source>
        <dbReference type="Pfam" id="PF01261"/>
    </source>
</evidence>
<dbReference type="NCBIfam" id="NF035939">
    <property type="entry name" value="TIM_EboE"/>
    <property type="match status" value="1"/>
</dbReference>
<reference evidence="4 5" key="1">
    <citation type="submission" date="2021-01" db="EMBL/GenBank/DDBJ databases">
        <title>Sequencing the genomes of 1000 actinobacteria strains.</title>
        <authorList>
            <person name="Klenk H.-P."/>
        </authorList>
    </citation>
    <scope>NUCLEOTIDE SEQUENCE [LARGE SCALE GENOMIC DNA]</scope>
    <source>
        <strain evidence="4 5">DSM 46000</strain>
    </source>
</reference>
<dbReference type="EMBL" id="JAFBBO010000001">
    <property type="protein sequence ID" value="MBM7479919.1"/>
    <property type="molecule type" value="Genomic_DNA"/>
</dbReference>
<accession>A0ABS2LHM6</accession>
<proteinExistence type="predicted"/>
<feature type="region of interest" description="Disordered" evidence="2">
    <location>
        <begin position="408"/>
        <end position="436"/>
    </location>
</feature>
<evidence type="ECO:0000256" key="1">
    <source>
        <dbReference type="ARBA" id="ARBA00023277"/>
    </source>
</evidence>